<dbReference type="Proteomes" id="UP000025227">
    <property type="component" value="Unplaced"/>
</dbReference>
<sequence>MDSKNFARLTESRKRVFNPGDPVLARQYHGNREEWSSGKVLRRVGKVLYRVLIGNKVCVRHANQLRLRYYDDAMTQRQDIDTLFEMFDLPQQPTSSFQSPSLSREQKQHAEQAPSVDNSHVHQPRRSTRTRRPTTRLQVDPRQKTIVNCDMKRSVLYVNVS</sequence>
<dbReference type="OrthoDB" id="5861374at2759"/>
<dbReference type="WBParaSite" id="HCON_00153000-00001">
    <property type="protein sequence ID" value="HCON_00153000-00001"/>
    <property type="gene ID" value="HCON_00153000"/>
</dbReference>
<organism evidence="2 3">
    <name type="scientific">Haemonchus contortus</name>
    <name type="common">Barber pole worm</name>
    <dbReference type="NCBI Taxonomy" id="6289"/>
    <lineage>
        <taxon>Eukaryota</taxon>
        <taxon>Metazoa</taxon>
        <taxon>Ecdysozoa</taxon>
        <taxon>Nematoda</taxon>
        <taxon>Chromadorea</taxon>
        <taxon>Rhabditida</taxon>
        <taxon>Rhabditina</taxon>
        <taxon>Rhabditomorpha</taxon>
        <taxon>Strongyloidea</taxon>
        <taxon>Trichostrongylidae</taxon>
        <taxon>Haemonchus</taxon>
    </lineage>
</organism>
<name>A0A7I5ECW8_HAECO</name>
<feature type="compositionally biased region" description="Low complexity" evidence="1">
    <location>
        <begin position="91"/>
        <end position="103"/>
    </location>
</feature>
<feature type="region of interest" description="Disordered" evidence="1">
    <location>
        <begin position="91"/>
        <end position="139"/>
    </location>
</feature>
<reference evidence="3" key="1">
    <citation type="submission" date="2020-12" db="UniProtKB">
        <authorList>
            <consortium name="WormBaseParasite"/>
        </authorList>
    </citation>
    <scope>IDENTIFICATION</scope>
    <source>
        <strain evidence="3">MHco3</strain>
    </source>
</reference>
<evidence type="ECO:0000313" key="3">
    <source>
        <dbReference type="WBParaSite" id="HCON_00153000-00001"/>
    </source>
</evidence>
<protein>
    <submittedName>
        <fullName evidence="3">DUF5641 domain-containing protein</fullName>
    </submittedName>
</protein>
<feature type="compositionally biased region" description="Basic residues" evidence="1">
    <location>
        <begin position="122"/>
        <end position="134"/>
    </location>
</feature>
<proteinExistence type="predicted"/>
<evidence type="ECO:0000313" key="2">
    <source>
        <dbReference type="Proteomes" id="UP000025227"/>
    </source>
</evidence>
<dbReference type="AlphaFoldDB" id="A0A7I5ECW8"/>
<keyword evidence="2" id="KW-1185">Reference proteome</keyword>
<evidence type="ECO:0000256" key="1">
    <source>
        <dbReference type="SAM" id="MobiDB-lite"/>
    </source>
</evidence>
<accession>A0A7I5ECW8</accession>